<dbReference type="GO" id="GO:0015074">
    <property type="term" value="P:DNA integration"/>
    <property type="evidence" value="ECO:0007669"/>
    <property type="project" value="UniProtKB-KW"/>
</dbReference>
<dbReference type="EMBL" id="JAKFGM010000001">
    <property type="protein sequence ID" value="MCF2514443.1"/>
    <property type="molecule type" value="Genomic_DNA"/>
</dbReference>
<evidence type="ECO:0000313" key="7">
    <source>
        <dbReference type="Proteomes" id="UP001139410"/>
    </source>
</evidence>
<dbReference type="Proteomes" id="UP001139410">
    <property type="component" value="Unassembled WGS sequence"/>
</dbReference>
<accession>A0A9X1QM44</accession>
<keyword evidence="7" id="KW-1185">Reference proteome</keyword>
<dbReference type="Pfam" id="PF22022">
    <property type="entry name" value="Phage_int_M"/>
    <property type="match status" value="1"/>
</dbReference>
<dbReference type="InterPro" id="IPR002104">
    <property type="entry name" value="Integrase_catalytic"/>
</dbReference>
<dbReference type="SUPFAM" id="SSF56349">
    <property type="entry name" value="DNA breaking-rejoining enzymes"/>
    <property type="match status" value="1"/>
</dbReference>
<dbReference type="InterPro" id="IPR038488">
    <property type="entry name" value="Integrase_DNA-bd_sf"/>
</dbReference>
<dbReference type="Pfam" id="PF13356">
    <property type="entry name" value="Arm-DNA-bind_3"/>
    <property type="match status" value="1"/>
</dbReference>
<evidence type="ECO:0000256" key="1">
    <source>
        <dbReference type="ARBA" id="ARBA00008857"/>
    </source>
</evidence>
<evidence type="ECO:0000256" key="4">
    <source>
        <dbReference type="ARBA" id="ARBA00023172"/>
    </source>
</evidence>
<comment type="caution">
    <text evidence="6">The sequence shown here is derived from an EMBL/GenBank/DDBJ whole genome shotgun (WGS) entry which is preliminary data.</text>
</comment>
<keyword evidence="4" id="KW-0233">DNA recombination</keyword>
<name>A0A9X1QM44_9SPHN</name>
<comment type="similarity">
    <text evidence="1">Belongs to the 'phage' integrase family.</text>
</comment>
<proteinExistence type="inferred from homology"/>
<organism evidence="6 7">
    <name type="scientific">Sphingomonas cremea</name>
    <dbReference type="NCBI Taxonomy" id="2904799"/>
    <lineage>
        <taxon>Bacteria</taxon>
        <taxon>Pseudomonadati</taxon>
        <taxon>Pseudomonadota</taxon>
        <taxon>Alphaproteobacteria</taxon>
        <taxon>Sphingomonadales</taxon>
        <taxon>Sphingomonadaceae</taxon>
        <taxon>Sphingomonas</taxon>
    </lineage>
</organism>
<dbReference type="InterPro" id="IPR011010">
    <property type="entry name" value="DNA_brk_join_enz"/>
</dbReference>
<dbReference type="GO" id="GO:0006310">
    <property type="term" value="P:DNA recombination"/>
    <property type="evidence" value="ECO:0007669"/>
    <property type="project" value="UniProtKB-KW"/>
</dbReference>
<dbReference type="RefSeq" id="WP_235066906.1">
    <property type="nucleotide sequence ID" value="NZ_JAKFGM010000001.1"/>
</dbReference>
<dbReference type="PANTHER" id="PTHR30629">
    <property type="entry name" value="PROPHAGE INTEGRASE"/>
    <property type="match status" value="1"/>
</dbReference>
<dbReference type="PANTHER" id="PTHR30629:SF2">
    <property type="entry name" value="PROPHAGE INTEGRASE INTS-RELATED"/>
    <property type="match status" value="1"/>
</dbReference>
<dbReference type="CDD" id="cd00801">
    <property type="entry name" value="INT_P4_C"/>
    <property type="match status" value="1"/>
</dbReference>
<dbReference type="InterPro" id="IPR025166">
    <property type="entry name" value="Integrase_DNA_bind_dom"/>
</dbReference>
<dbReference type="Gene3D" id="1.10.150.130">
    <property type="match status" value="1"/>
</dbReference>
<evidence type="ECO:0000259" key="5">
    <source>
        <dbReference type="PROSITE" id="PS51898"/>
    </source>
</evidence>
<evidence type="ECO:0000256" key="2">
    <source>
        <dbReference type="ARBA" id="ARBA00022908"/>
    </source>
</evidence>
<dbReference type="InterPro" id="IPR053876">
    <property type="entry name" value="Phage_int_M"/>
</dbReference>
<reference evidence="6" key="1">
    <citation type="submission" date="2022-01" db="EMBL/GenBank/DDBJ databases">
        <authorList>
            <person name="Jo J.-H."/>
            <person name="Im W.-T."/>
        </authorList>
    </citation>
    <scope>NUCLEOTIDE SEQUENCE</scope>
    <source>
        <strain evidence="6">G124</strain>
    </source>
</reference>
<dbReference type="Gene3D" id="3.30.160.390">
    <property type="entry name" value="Integrase, DNA-binding domain"/>
    <property type="match status" value="1"/>
</dbReference>
<evidence type="ECO:0000256" key="3">
    <source>
        <dbReference type="ARBA" id="ARBA00023125"/>
    </source>
</evidence>
<dbReference type="PROSITE" id="PS51898">
    <property type="entry name" value="TYR_RECOMBINASE"/>
    <property type="match status" value="1"/>
</dbReference>
<dbReference type="InterPro" id="IPR010998">
    <property type="entry name" value="Integrase_recombinase_N"/>
</dbReference>
<dbReference type="Pfam" id="PF00589">
    <property type="entry name" value="Phage_integrase"/>
    <property type="match status" value="1"/>
</dbReference>
<dbReference type="GO" id="GO:0003677">
    <property type="term" value="F:DNA binding"/>
    <property type="evidence" value="ECO:0007669"/>
    <property type="project" value="UniProtKB-KW"/>
</dbReference>
<keyword evidence="2" id="KW-0229">DNA integration</keyword>
<dbReference type="AlphaFoldDB" id="A0A9X1QM44"/>
<gene>
    <name evidence="6" type="ORF">LVY65_05100</name>
</gene>
<sequence length="390" mass="42598">MGKLTVLSIRAALKTPGRYGDGDGLYLLVRGPGQASWMARLQHQGKQRDFGLGSVKTVELAEARELCRQYRRELRAGRDPLVLTRPVKGMTSTFKDAATEFINGRFSGAALSAAKARLETYILPKIGRYQIQSIDAEMIAECIRPVWTAKPETGRRLRDLIIRTIRHGRPDGPLLEATLAKAVSDRLPRQPSKANYLALPYSEVPALVKRLEAKGGIGALALRAVILTAARSGEVRGANWDEVDLDAAVWTVPAERMKMRRPHRVPLSAEAVAIFRAAEAHRRVGTDLIFPSPGGKVLSDMTLTKVLRDLEVAATTHGFRSSFRTWAAEQTSVSGEIAEAALAHAVPNAVEAAYKRTDFFDRRAELMAAWGRFTTGGGGKVVPIRQGDAA</sequence>
<protein>
    <submittedName>
        <fullName evidence="6">Tyrosine-type recombinase/integrase</fullName>
    </submittedName>
</protein>
<dbReference type="InterPro" id="IPR013762">
    <property type="entry name" value="Integrase-like_cat_sf"/>
</dbReference>
<dbReference type="Gene3D" id="1.10.443.10">
    <property type="entry name" value="Intergrase catalytic core"/>
    <property type="match status" value="1"/>
</dbReference>
<evidence type="ECO:0000313" key="6">
    <source>
        <dbReference type="EMBL" id="MCF2514443.1"/>
    </source>
</evidence>
<feature type="domain" description="Tyr recombinase" evidence="5">
    <location>
        <begin position="194"/>
        <end position="368"/>
    </location>
</feature>
<dbReference type="InterPro" id="IPR050808">
    <property type="entry name" value="Phage_Integrase"/>
</dbReference>
<keyword evidence="3" id="KW-0238">DNA-binding</keyword>